<evidence type="ECO:0000313" key="3">
    <source>
        <dbReference type="Proteomes" id="UP000316887"/>
    </source>
</evidence>
<dbReference type="EMBL" id="VFOF01000001">
    <property type="protein sequence ID" value="TQL16690.1"/>
    <property type="molecule type" value="Genomic_DNA"/>
</dbReference>
<feature type="coiled-coil region" evidence="1">
    <location>
        <begin position="47"/>
        <end position="81"/>
    </location>
</feature>
<gene>
    <name evidence="2" type="ORF">FBY58_0231</name>
</gene>
<keyword evidence="1" id="KW-0175">Coiled coil</keyword>
<accession>A0A542VZC8</accession>
<protein>
    <submittedName>
        <fullName evidence="2">Uncharacterized protein</fullName>
    </submittedName>
</protein>
<name>A0A542VZC8_ZYMMB</name>
<evidence type="ECO:0000313" key="2">
    <source>
        <dbReference type="EMBL" id="TQL16690.1"/>
    </source>
</evidence>
<dbReference type="AlphaFoldDB" id="A0A542VZC8"/>
<organism evidence="2 3">
    <name type="scientific">Zymomonas mobilis</name>
    <dbReference type="NCBI Taxonomy" id="542"/>
    <lineage>
        <taxon>Bacteria</taxon>
        <taxon>Pseudomonadati</taxon>
        <taxon>Pseudomonadota</taxon>
        <taxon>Alphaproteobacteria</taxon>
        <taxon>Sphingomonadales</taxon>
        <taxon>Zymomonadaceae</taxon>
        <taxon>Zymomonas</taxon>
    </lineage>
</organism>
<reference evidence="2 3" key="1">
    <citation type="submission" date="2019-06" db="EMBL/GenBank/DDBJ databases">
        <title>Genome sequencing of Zymomonas mobilis strains for genetic engineering and biofuel applications.</title>
        <authorList>
            <person name="Teravest M."/>
        </authorList>
    </citation>
    <scope>NUCLEOTIDE SEQUENCE [LARGE SCALE GENOMIC DNA]</scope>
    <source>
        <strain evidence="2 3">AN0101</strain>
    </source>
</reference>
<proteinExistence type="predicted"/>
<dbReference type="Proteomes" id="UP000316887">
    <property type="component" value="Unassembled WGS sequence"/>
</dbReference>
<evidence type="ECO:0000256" key="1">
    <source>
        <dbReference type="SAM" id="Coils"/>
    </source>
</evidence>
<comment type="caution">
    <text evidence="2">The sequence shown here is derived from an EMBL/GenBank/DDBJ whole genome shotgun (WGS) entry which is preliminary data.</text>
</comment>
<sequence>MRGSQGKKMRYIVRKRKVQRSIQPVDNYMADTDTVEDDENDGLAPKILKAQRQVEEAKQRYKALLARQAAAKKKYAEARQKILGDLLIKAAEKDERYNRVIKVLIDSRPQIKTSKAFVDWEIPHPEQQ</sequence>